<feature type="binding site" evidence="9">
    <location>
        <position position="169"/>
    </location>
    <ligand>
        <name>Zn(2+)</name>
        <dbReference type="ChEBI" id="CHEBI:29105"/>
    </ligand>
</feature>
<evidence type="ECO:0000256" key="7">
    <source>
        <dbReference type="PIRSR" id="PIRSR001084-1"/>
    </source>
</evidence>
<feature type="binding site" evidence="8">
    <location>
        <position position="322"/>
    </location>
    <ligand>
        <name>substrate</name>
    </ligand>
</feature>
<dbReference type="PANTHER" id="PTHR36447">
    <property type="entry name" value="BETA-GALACTOSIDASE GANA"/>
    <property type="match status" value="1"/>
</dbReference>
<dbReference type="RefSeq" id="WP_141320969.1">
    <property type="nucleotide sequence ID" value="NZ_BJLP01000034.1"/>
</dbReference>
<dbReference type="InterPro" id="IPR013738">
    <property type="entry name" value="Beta_galactosidase_Trimer"/>
</dbReference>
<dbReference type="Proteomes" id="UP000315842">
    <property type="component" value="Unassembled WGS sequence"/>
</dbReference>
<evidence type="ECO:0000256" key="6">
    <source>
        <dbReference type="PIRNR" id="PIRNR001084"/>
    </source>
</evidence>
<dbReference type="SUPFAM" id="SSF52317">
    <property type="entry name" value="Class I glutamine amidotransferase-like"/>
    <property type="match status" value="1"/>
</dbReference>
<comment type="similarity">
    <text evidence="2 6">Belongs to the glycosyl hydrolase 42 family.</text>
</comment>
<evidence type="ECO:0000256" key="4">
    <source>
        <dbReference type="ARBA" id="ARBA00022801"/>
    </source>
</evidence>
<evidence type="ECO:0000259" key="10">
    <source>
        <dbReference type="Pfam" id="PF02449"/>
    </source>
</evidence>
<dbReference type="PIRSF" id="PIRSF001084">
    <property type="entry name" value="B-galactosidase"/>
    <property type="match status" value="1"/>
</dbReference>
<dbReference type="Gene3D" id="2.60.40.1180">
    <property type="entry name" value="Golgi alpha-mannosidase II"/>
    <property type="match status" value="1"/>
</dbReference>
<protein>
    <recommendedName>
        <fullName evidence="3 6">Beta-galactosidase</fullName>
        <shortName evidence="6">Beta-gal</shortName>
        <ecNumber evidence="3 6">3.2.1.23</ecNumber>
    </recommendedName>
</protein>
<dbReference type="InterPro" id="IPR029062">
    <property type="entry name" value="Class_I_gatase-like"/>
</dbReference>
<reference evidence="12 13" key="1">
    <citation type="submission" date="2019-06" db="EMBL/GenBank/DDBJ databases">
        <title>Whole genome shotgun sequence of Cellulomonas uda NBRC 3747.</title>
        <authorList>
            <person name="Hosoyama A."/>
            <person name="Uohara A."/>
            <person name="Ohji S."/>
            <person name="Ichikawa N."/>
        </authorList>
    </citation>
    <scope>NUCLEOTIDE SEQUENCE [LARGE SCALE GENOMIC DNA]</scope>
    <source>
        <strain evidence="12 13">NBRC 3747</strain>
    </source>
</reference>
<comment type="caution">
    <text evidence="12">The sequence shown here is derived from an EMBL/GenBank/DDBJ whole genome shotgun (WGS) entry which is preliminary data.</text>
</comment>
<proteinExistence type="inferred from homology"/>
<dbReference type="GO" id="GO:0004565">
    <property type="term" value="F:beta-galactosidase activity"/>
    <property type="evidence" value="ECO:0007669"/>
    <property type="project" value="UniProtKB-EC"/>
</dbReference>
<feature type="binding site" evidence="8">
    <location>
        <position position="123"/>
    </location>
    <ligand>
        <name>substrate</name>
    </ligand>
</feature>
<dbReference type="InterPro" id="IPR013529">
    <property type="entry name" value="Glyco_hydro_42_N"/>
</dbReference>
<comment type="catalytic activity">
    <reaction evidence="1 6">
        <text>Hydrolysis of terminal non-reducing beta-D-galactose residues in beta-D-galactosides.</text>
        <dbReference type="EC" id="3.2.1.23"/>
    </reaction>
</comment>
<keyword evidence="9" id="KW-0862">Zinc</keyword>
<feature type="binding site" evidence="9">
    <location>
        <position position="167"/>
    </location>
    <ligand>
        <name>Zn(2+)</name>
        <dbReference type="ChEBI" id="CHEBI:29105"/>
    </ligand>
</feature>
<keyword evidence="9" id="KW-0479">Metal-binding</keyword>
<feature type="binding site" evidence="8">
    <location>
        <position position="161"/>
    </location>
    <ligand>
        <name>substrate</name>
    </ligand>
</feature>
<dbReference type="AlphaFoldDB" id="A0A4Y3KF39"/>
<feature type="binding site" evidence="9">
    <location>
        <position position="172"/>
    </location>
    <ligand>
        <name>Zn(2+)</name>
        <dbReference type="ChEBI" id="CHEBI:29105"/>
    </ligand>
</feature>
<feature type="domain" description="Beta-galactosidase trimerisation" evidence="11">
    <location>
        <begin position="402"/>
        <end position="607"/>
    </location>
</feature>
<evidence type="ECO:0000256" key="5">
    <source>
        <dbReference type="ARBA" id="ARBA00023295"/>
    </source>
</evidence>
<evidence type="ECO:0000256" key="2">
    <source>
        <dbReference type="ARBA" id="ARBA00005940"/>
    </source>
</evidence>
<dbReference type="PANTHER" id="PTHR36447:SF1">
    <property type="entry name" value="BETA-GALACTOSIDASE GANA"/>
    <property type="match status" value="1"/>
</dbReference>
<feature type="domain" description="Glycoside hydrolase family 42 N-terminal" evidence="10">
    <location>
        <begin position="26"/>
        <end position="389"/>
    </location>
</feature>
<evidence type="ECO:0000256" key="8">
    <source>
        <dbReference type="PIRSR" id="PIRSR001084-2"/>
    </source>
</evidence>
<evidence type="ECO:0000256" key="9">
    <source>
        <dbReference type="PIRSR" id="PIRSR001084-3"/>
    </source>
</evidence>
<dbReference type="SUPFAM" id="SSF51445">
    <property type="entry name" value="(Trans)glycosidases"/>
    <property type="match status" value="1"/>
</dbReference>
<keyword evidence="5 6" id="KW-0326">Glycosidase</keyword>
<feature type="active site" description="Nucleophile" evidence="7">
    <location>
        <position position="314"/>
    </location>
</feature>
<dbReference type="Pfam" id="PF08532">
    <property type="entry name" value="Glyco_hydro_42M"/>
    <property type="match status" value="1"/>
</dbReference>
<dbReference type="GO" id="GO:0005975">
    <property type="term" value="P:carbohydrate metabolic process"/>
    <property type="evidence" value="ECO:0007669"/>
    <property type="project" value="InterPro"/>
</dbReference>
<evidence type="ECO:0000259" key="11">
    <source>
        <dbReference type="Pfam" id="PF08532"/>
    </source>
</evidence>
<feature type="binding site" evidence="9">
    <location>
        <position position="127"/>
    </location>
    <ligand>
        <name>Zn(2+)</name>
        <dbReference type="ChEBI" id="CHEBI:29105"/>
    </ligand>
</feature>
<dbReference type="InterPro" id="IPR013780">
    <property type="entry name" value="Glyco_hydro_b"/>
</dbReference>
<keyword evidence="13" id="KW-1185">Reference proteome</keyword>
<evidence type="ECO:0000256" key="1">
    <source>
        <dbReference type="ARBA" id="ARBA00001412"/>
    </source>
</evidence>
<keyword evidence="4 6" id="KW-0378">Hydrolase</keyword>
<dbReference type="EMBL" id="BJLP01000034">
    <property type="protein sequence ID" value="GEA81655.1"/>
    <property type="molecule type" value="Genomic_DNA"/>
</dbReference>
<name>A0A4Y3KF39_CELUD</name>
<feature type="active site" description="Proton donor" evidence="7">
    <location>
        <position position="162"/>
    </location>
</feature>
<evidence type="ECO:0000313" key="12">
    <source>
        <dbReference type="EMBL" id="GEA81655.1"/>
    </source>
</evidence>
<evidence type="ECO:0000256" key="3">
    <source>
        <dbReference type="ARBA" id="ARBA00012756"/>
    </source>
</evidence>
<organism evidence="12 13">
    <name type="scientific">Cellulomonas uda</name>
    <dbReference type="NCBI Taxonomy" id="1714"/>
    <lineage>
        <taxon>Bacteria</taxon>
        <taxon>Bacillati</taxon>
        <taxon>Actinomycetota</taxon>
        <taxon>Actinomycetes</taxon>
        <taxon>Micrococcales</taxon>
        <taxon>Cellulomonadaceae</taxon>
        <taxon>Cellulomonas</taxon>
    </lineage>
</organism>
<gene>
    <name evidence="12" type="ORF">CUD01_20990</name>
</gene>
<dbReference type="GO" id="GO:0046872">
    <property type="term" value="F:metal ion binding"/>
    <property type="evidence" value="ECO:0007669"/>
    <property type="project" value="UniProtKB-KW"/>
</dbReference>
<dbReference type="Gene3D" id="3.40.50.880">
    <property type="match status" value="1"/>
</dbReference>
<accession>A0A4Y3KF39</accession>
<dbReference type="EC" id="3.2.1.23" evidence="3 6"/>
<dbReference type="GO" id="GO:0009341">
    <property type="term" value="C:beta-galactosidase complex"/>
    <property type="evidence" value="ECO:0007669"/>
    <property type="project" value="InterPro"/>
</dbReference>
<dbReference type="InterPro" id="IPR003476">
    <property type="entry name" value="Glyco_hydro_42"/>
</dbReference>
<dbReference type="Pfam" id="PF02449">
    <property type="entry name" value="Glyco_hydro_42"/>
    <property type="match status" value="1"/>
</dbReference>
<sequence>MTAPTRRGLASLTDRPGGRRLLYGADYNPEQWSRATWREDAALMRDAHVSLVTVGVFSWSVLQPAEDAWDLDWLDEVMDLLHEHDVAVDLATPSASPPPWLAALHPETSAVDARGVRMSVGSRNHFCPSAPAYRAAALRVATTLVDRYAGHPALAMWHVGNEFGQECFCDLCAAQLRRWLSARYGDVDALNDAWGTAFWSQRYRTFDEVVPPRAAPYLHNPAQLLDWRRFTSDQLLALYREQAAVLRAGSDAPVTTNAMGFFGGVDQHSWAADLDVVSDDHYGDPQDPTSPARAALTHDLTRGVAGGAPWLLMEQAAGAVNWRPHNVPKTTAQMLQDSLRAVAHGADGVCYFQWRQSAAGAESFHSALLPHAGPDTHLHRAVRDQGRVLALLGDLVGTRVPARAALVFDWPALWAGGLPARPSDRLDVVAQLEAYHRPLWRAGVATDVVPSDADLDAYDLVVVPALPLVADRAAAAIAHVPRRGGVLLVGPFSGVQDPTTRVRTGPFPGPWTDVLGVAGEEWRPLPDAGVALRSATYGDHRAHVWSERLEARDAQVLATYDGADLAGAPAVTRRVLPGGGQAWYVSTLPDPAVLDRVVLDCAAAAGVHGPLPLVPDGVEVAQRGDLVLLLNHAGDERAVELAPGARDLLGVPVRDGVLRLPSGGAAVVAGVASAPPG</sequence>
<dbReference type="Gene3D" id="3.20.20.80">
    <property type="entry name" value="Glycosidases"/>
    <property type="match status" value="1"/>
</dbReference>
<dbReference type="InterPro" id="IPR017853">
    <property type="entry name" value="GH"/>
</dbReference>
<dbReference type="CDD" id="cd03143">
    <property type="entry name" value="A4_beta-galactosidase_middle_domain"/>
    <property type="match status" value="1"/>
</dbReference>
<evidence type="ECO:0000313" key="13">
    <source>
        <dbReference type="Proteomes" id="UP000315842"/>
    </source>
</evidence>